<protein>
    <recommendedName>
        <fullName evidence="3">F-box domain-containing protein</fullName>
    </recommendedName>
</protein>
<reference evidence="1 2" key="1">
    <citation type="journal article" date="2019" name="Nat. Ecol. Evol.">
        <title>Megaphylogeny resolves global patterns of mushroom evolution.</title>
        <authorList>
            <person name="Varga T."/>
            <person name="Krizsan K."/>
            <person name="Foldi C."/>
            <person name="Dima B."/>
            <person name="Sanchez-Garcia M."/>
            <person name="Sanchez-Ramirez S."/>
            <person name="Szollosi G.J."/>
            <person name="Szarkandi J.G."/>
            <person name="Papp V."/>
            <person name="Albert L."/>
            <person name="Andreopoulos W."/>
            <person name="Angelini C."/>
            <person name="Antonin V."/>
            <person name="Barry K.W."/>
            <person name="Bougher N.L."/>
            <person name="Buchanan P."/>
            <person name="Buyck B."/>
            <person name="Bense V."/>
            <person name="Catcheside P."/>
            <person name="Chovatia M."/>
            <person name="Cooper J."/>
            <person name="Damon W."/>
            <person name="Desjardin D."/>
            <person name="Finy P."/>
            <person name="Geml J."/>
            <person name="Haridas S."/>
            <person name="Hughes K."/>
            <person name="Justo A."/>
            <person name="Karasinski D."/>
            <person name="Kautmanova I."/>
            <person name="Kiss B."/>
            <person name="Kocsube S."/>
            <person name="Kotiranta H."/>
            <person name="LaButti K.M."/>
            <person name="Lechner B.E."/>
            <person name="Liimatainen K."/>
            <person name="Lipzen A."/>
            <person name="Lukacs Z."/>
            <person name="Mihaltcheva S."/>
            <person name="Morgado L.N."/>
            <person name="Niskanen T."/>
            <person name="Noordeloos M.E."/>
            <person name="Ohm R.A."/>
            <person name="Ortiz-Santana B."/>
            <person name="Ovrebo C."/>
            <person name="Racz N."/>
            <person name="Riley R."/>
            <person name="Savchenko A."/>
            <person name="Shiryaev A."/>
            <person name="Soop K."/>
            <person name="Spirin V."/>
            <person name="Szebenyi C."/>
            <person name="Tomsovsky M."/>
            <person name="Tulloss R.E."/>
            <person name="Uehling J."/>
            <person name="Grigoriev I.V."/>
            <person name="Vagvolgyi C."/>
            <person name="Papp T."/>
            <person name="Martin F.M."/>
            <person name="Miettinen O."/>
            <person name="Hibbett D.S."/>
            <person name="Nagy L.G."/>
        </authorList>
    </citation>
    <scope>NUCLEOTIDE SEQUENCE [LARGE SCALE GENOMIC DNA]</scope>
    <source>
        <strain evidence="1 2">FP101781</strain>
    </source>
</reference>
<keyword evidence="2" id="KW-1185">Reference proteome</keyword>
<dbReference type="EMBL" id="QPFP01000095">
    <property type="protein sequence ID" value="TEB22218.1"/>
    <property type="molecule type" value="Genomic_DNA"/>
</dbReference>
<organism evidence="1 2">
    <name type="scientific">Coprinellus micaceus</name>
    <name type="common">Glistening ink-cap mushroom</name>
    <name type="synonym">Coprinus micaceus</name>
    <dbReference type="NCBI Taxonomy" id="71717"/>
    <lineage>
        <taxon>Eukaryota</taxon>
        <taxon>Fungi</taxon>
        <taxon>Dikarya</taxon>
        <taxon>Basidiomycota</taxon>
        <taxon>Agaricomycotina</taxon>
        <taxon>Agaricomycetes</taxon>
        <taxon>Agaricomycetidae</taxon>
        <taxon>Agaricales</taxon>
        <taxon>Agaricineae</taxon>
        <taxon>Psathyrellaceae</taxon>
        <taxon>Coprinellus</taxon>
    </lineage>
</organism>
<dbReference type="SUPFAM" id="SSF81383">
    <property type="entry name" value="F-box domain"/>
    <property type="match status" value="1"/>
</dbReference>
<evidence type="ECO:0000313" key="1">
    <source>
        <dbReference type="EMBL" id="TEB22218.1"/>
    </source>
</evidence>
<comment type="caution">
    <text evidence="1">The sequence shown here is derived from an EMBL/GenBank/DDBJ whole genome shotgun (WGS) entry which is preliminary data.</text>
</comment>
<gene>
    <name evidence="1" type="ORF">FA13DRAFT_1519903</name>
</gene>
<dbReference type="Proteomes" id="UP000298030">
    <property type="component" value="Unassembled WGS sequence"/>
</dbReference>
<sequence>MSSTVDLPMEIWVKIALDADPFDVVFLAQTCTALYTFLANESVWMAILGNVMRKYGDFMVSYSIDEMSVQALQKAASGPYRWKALLEKLAVPDHEIAPTLPIQPVMTREWHGAPKDFGDLHYQANYYLVPGGRFLVSQGFEVDESLPPYSEGCVQPIVTLWDLGASGSEDQPIRLTTKVLAHLRSYMGFSVAKKTDRFRLIESLKFNDFAINLACLIYPD</sequence>
<evidence type="ECO:0008006" key="3">
    <source>
        <dbReference type="Google" id="ProtNLM"/>
    </source>
</evidence>
<dbReference type="AlphaFoldDB" id="A0A4Y7SKN7"/>
<dbReference type="InterPro" id="IPR036047">
    <property type="entry name" value="F-box-like_dom_sf"/>
</dbReference>
<proteinExistence type="predicted"/>
<evidence type="ECO:0000313" key="2">
    <source>
        <dbReference type="Proteomes" id="UP000298030"/>
    </source>
</evidence>
<dbReference type="OrthoDB" id="2688364at2759"/>
<accession>A0A4Y7SKN7</accession>
<name>A0A4Y7SKN7_COPMI</name>